<reference evidence="2" key="1">
    <citation type="submission" date="2011-02" db="EMBL/GenBank/DDBJ databases">
        <title>Complete sequence of Spirochaeta sp. Buddy.</title>
        <authorList>
            <person name="Lucas S."/>
            <person name="Copeland A."/>
            <person name="Lapidus A."/>
            <person name="Cheng J.-F."/>
            <person name="Goodwin L."/>
            <person name="Pitluck S."/>
            <person name="Zeytun A."/>
            <person name="Detter J.C."/>
            <person name="Han C."/>
            <person name="Tapia R."/>
            <person name="Land M."/>
            <person name="Hauser L."/>
            <person name="Kyrpides N."/>
            <person name="Ivanova N."/>
            <person name="Mikhailova N."/>
            <person name="Pagani I."/>
            <person name="Ritalahti K.M."/>
            <person name="Loeffler F.E."/>
            <person name="Woyke T."/>
        </authorList>
    </citation>
    <scope>NUCLEOTIDE SEQUENCE [LARGE SCALE GENOMIC DNA]</scope>
    <source>
        <strain evidence="2">ATCC BAA-1886 / DSM 22777 / Buddy</strain>
    </source>
</reference>
<dbReference type="EMBL" id="CP002541">
    <property type="protein sequence ID" value="ADY12071.1"/>
    <property type="molecule type" value="Genomic_DNA"/>
</dbReference>
<sequence>MQPGLKVLSASPLFKWVRQEMVSRYGEASSSGLWDQAAMLYEKLRETYKGDPKKVRFHTEKNIFIGVALYTTLMKEHPLDAMPIMQAGMKTGGLRAAKTLAKLMRLPGSSRLFIGFFPILCKKFFGQASGFQQKFYLTEKHSARMDILKCPYCKYCLELGCPELTPLFCENDDYVYGNVSGIRFTRTQTLGKGGDRCDFLMERY</sequence>
<dbReference type="AlphaFoldDB" id="F0RXM1"/>
<dbReference type="KEGG" id="sbu:SpiBuddy_0231"/>
<accession>F0RXM1</accession>
<proteinExistence type="predicted"/>
<dbReference type="RefSeq" id="WP_013605924.1">
    <property type="nucleotide sequence ID" value="NC_015152.1"/>
</dbReference>
<name>F0RXM1_SPHGB</name>
<evidence type="ECO:0000313" key="1">
    <source>
        <dbReference type="EMBL" id="ADY12071.1"/>
    </source>
</evidence>
<dbReference type="InterPro" id="IPR026002">
    <property type="entry name" value="ATC_hydrolase-like"/>
</dbReference>
<dbReference type="OrthoDB" id="1899188at2"/>
<dbReference type="STRING" id="158189.SpiBuddy_0231"/>
<organism evidence="1 2">
    <name type="scientific">Sphaerochaeta globosa (strain ATCC BAA-1886 / DSM 22777 / Buddy)</name>
    <name type="common">Spirochaeta sp. (strain Buddy)</name>
    <dbReference type="NCBI Taxonomy" id="158189"/>
    <lineage>
        <taxon>Bacteria</taxon>
        <taxon>Pseudomonadati</taxon>
        <taxon>Spirochaetota</taxon>
        <taxon>Spirochaetia</taxon>
        <taxon>Spirochaetales</taxon>
        <taxon>Sphaerochaetaceae</taxon>
        <taxon>Sphaerochaeta</taxon>
    </lineage>
</organism>
<evidence type="ECO:0008006" key="3">
    <source>
        <dbReference type="Google" id="ProtNLM"/>
    </source>
</evidence>
<protein>
    <recommendedName>
        <fullName evidence="3">L-2-amino-thiazoline-4-carboxylic acid hydrolase</fullName>
    </recommendedName>
</protein>
<dbReference type="HOGENOM" id="CLU_102192_0_0_12"/>
<dbReference type="Pfam" id="PF14196">
    <property type="entry name" value="ATC_hydrolase"/>
    <property type="match status" value="1"/>
</dbReference>
<dbReference type="eggNOG" id="ENOG50304YC">
    <property type="taxonomic scope" value="Bacteria"/>
</dbReference>
<dbReference type="Proteomes" id="UP000008466">
    <property type="component" value="Chromosome"/>
</dbReference>
<evidence type="ECO:0000313" key="2">
    <source>
        <dbReference type="Proteomes" id="UP000008466"/>
    </source>
</evidence>
<gene>
    <name evidence="1" type="ordered locus">SpiBuddy_0231</name>
</gene>
<keyword evidence="2" id="KW-1185">Reference proteome</keyword>